<dbReference type="EMBL" id="JBHSAQ010000010">
    <property type="protein sequence ID" value="MFC3959190.1"/>
    <property type="molecule type" value="Genomic_DNA"/>
</dbReference>
<dbReference type="GeneID" id="73902542"/>
<dbReference type="Proteomes" id="UP001595846">
    <property type="component" value="Unassembled WGS sequence"/>
</dbReference>
<comment type="caution">
    <text evidence="1">The sequence shown here is derived from an EMBL/GenBank/DDBJ whole genome shotgun (WGS) entry which is preliminary data.</text>
</comment>
<evidence type="ECO:0000313" key="1">
    <source>
        <dbReference type="EMBL" id="MFC3959190.1"/>
    </source>
</evidence>
<dbReference type="RefSeq" id="WP_256533414.1">
    <property type="nucleotide sequence ID" value="NZ_CP101824.1"/>
</dbReference>
<sequence>MPDERGPIDWEALRETEGVFRSRLGDLVIDVSYVPNAIDPIELRLTVGTGFEADSARFDVQWWEYHGYKYHYREECFDRTANENEDVGADRGDPVEPPRSIEFRFGWERRPESTYSAKHFHPPDDLESHHESCISHEEPTLVTLAVLACWWRALEADDPEILNSQFDPP</sequence>
<evidence type="ECO:0000313" key="2">
    <source>
        <dbReference type="Proteomes" id="UP001595846"/>
    </source>
</evidence>
<name>A0ABD5NQJ2_9EURY</name>
<keyword evidence="2" id="KW-1185">Reference proteome</keyword>
<proteinExistence type="predicted"/>
<organism evidence="1 2">
    <name type="scientific">Halovivax cerinus</name>
    <dbReference type="NCBI Taxonomy" id="1487865"/>
    <lineage>
        <taxon>Archaea</taxon>
        <taxon>Methanobacteriati</taxon>
        <taxon>Methanobacteriota</taxon>
        <taxon>Stenosarchaea group</taxon>
        <taxon>Halobacteria</taxon>
        <taxon>Halobacteriales</taxon>
        <taxon>Natrialbaceae</taxon>
        <taxon>Halovivax</taxon>
    </lineage>
</organism>
<accession>A0ABD5NQJ2</accession>
<dbReference type="AlphaFoldDB" id="A0ABD5NQJ2"/>
<reference evidence="1 2" key="1">
    <citation type="journal article" date="2019" name="Int. J. Syst. Evol. Microbiol.">
        <title>The Global Catalogue of Microorganisms (GCM) 10K type strain sequencing project: providing services to taxonomists for standard genome sequencing and annotation.</title>
        <authorList>
            <consortium name="The Broad Institute Genomics Platform"/>
            <consortium name="The Broad Institute Genome Sequencing Center for Infectious Disease"/>
            <person name="Wu L."/>
            <person name="Ma J."/>
        </authorList>
    </citation>
    <scope>NUCLEOTIDE SEQUENCE [LARGE SCALE GENOMIC DNA]</scope>
    <source>
        <strain evidence="1 2">IBRC-M 10256</strain>
    </source>
</reference>
<gene>
    <name evidence="1" type="ORF">ACFOUR_12520</name>
</gene>
<protein>
    <submittedName>
        <fullName evidence="1">Uncharacterized protein</fullName>
    </submittedName>
</protein>